<protein>
    <submittedName>
        <fullName evidence="1">Histone-lysine N-methyltransferase 2D-like protein</fullName>
    </submittedName>
</protein>
<reference evidence="1" key="1">
    <citation type="submission" date="2022-08" db="EMBL/GenBank/DDBJ databases">
        <title>Genome sequencing of akame (Lates japonicus).</title>
        <authorList>
            <person name="Hashiguchi Y."/>
            <person name="Takahashi H."/>
        </authorList>
    </citation>
    <scope>NUCLEOTIDE SEQUENCE</scope>
    <source>
        <strain evidence="1">Kochi</strain>
    </source>
</reference>
<evidence type="ECO:0000313" key="1">
    <source>
        <dbReference type="EMBL" id="GLD67423.1"/>
    </source>
</evidence>
<sequence length="211" mass="23744">MYSFQVAAAIPTPPREYYYSVFFLAEEVPLPESNGPADLNVCLPLRPPPPCEVPLFAKAEMRDPDLSNADFPSPDDEVSCLTSQSHGVMACEVPLPPSPPPPDAVHRHEKILKNIRSRPVHDIAQQRRPNLLSHEVPLPPSPPPAEAVLYREDTNERKYPDLRNIVFPSLDDELPELMPFSQLADRQIQDLAEKRYFDLSTIAFPSLDDDI</sequence>
<organism evidence="1 2">
    <name type="scientific">Lates japonicus</name>
    <name type="common">Japanese lates</name>
    <dbReference type="NCBI Taxonomy" id="270547"/>
    <lineage>
        <taxon>Eukaryota</taxon>
        <taxon>Metazoa</taxon>
        <taxon>Chordata</taxon>
        <taxon>Craniata</taxon>
        <taxon>Vertebrata</taxon>
        <taxon>Euteleostomi</taxon>
        <taxon>Actinopterygii</taxon>
        <taxon>Neopterygii</taxon>
        <taxon>Teleostei</taxon>
        <taxon>Neoteleostei</taxon>
        <taxon>Acanthomorphata</taxon>
        <taxon>Carangaria</taxon>
        <taxon>Carangaria incertae sedis</taxon>
        <taxon>Centropomidae</taxon>
        <taxon>Lates</taxon>
    </lineage>
</organism>
<accession>A0AAD3N6A7</accession>
<name>A0AAD3N6A7_LATJO</name>
<gene>
    <name evidence="1" type="ORF">AKAME5_001877000</name>
</gene>
<keyword evidence="2" id="KW-1185">Reference proteome</keyword>
<proteinExistence type="predicted"/>
<dbReference type="AlphaFoldDB" id="A0AAD3N6A7"/>
<dbReference type="EMBL" id="BRZM01000110">
    <property type="protein sequence ID" value="GLD67423.1"/>
    <property type="molecule type" value="Genomic_DNA"/>
</dbReference>
<evidence type="ECO:0000313" key="2">
    <source>
        <dbReference type="Proteomes" id="UP001279410"/>
    </source>
</evidence>
<comment type="caution">
    <text evidence="1">The sequence shown here is derived from an EMBL/GenBank/DDBJ whole genome shotgun (WGS) entry which is preliminary data.</text>
</comment>
<dbReference type="Proteomes" id="UP001279410">
    <property type="component" value="Unassembled WGS sequence"/>
</dbReference>